<dbReference type="GO" id="GO:0005737">
    <property type="term" value="C:cytoplasm"/>
    <property type="evidence" value="ECO:0007669"/>
    <property type="project" value="TreeGrafter"/>
</dbReference>
<keyword evidence="2" id="KW-0143">Chaperone</keyword>
<name>A0A4R2KRF7_9FIRM</name>
<dbReference type="Pfam" id="PF00226">
    <property type="entry name" value="DnaJ"/>
    <property type="match status" value="1"/>
</dbReference>
<comment type="caution">
    <text evidence="4">The sequence shown here is derived from an EMBL/GenBank/DDBJ whole genome shotgun (WGS) entry which is preliminary data.</text>
</comment>
<dbReference type="SUPFAM" id="SSF46565">
    <property type="entry name" value="Chaperone J-domain"/>
    <property type="match status" value="1"/>
</dbReference>
<keyword evidence="5" id="KW-1185">Reference proteome</keyword>
<dbReference type="PROSITE" id="PS50076">
    <property type="entry name" value="DNAJ_2"/>
    <property type="match status" value="1"/>
</dbReference>
<dbReference type="InterPro" id="IPR036869">
    <property type="entry name" value="J_dom_sf"/>
</dbReference>
<gene>
    <name evidence="4" type="ORF">EV214_10728</name>
</gene>
<dbReference type="InterPro" id="IPR018253">
    <property type="entry name" value="DnaJ_domain_CS"/>
</dbReference>
<dbReference type="SUPFAM" id="SSF49493">
    <property type="entry name" value="HSP40/DnaJ peptide-binding domain"/>
    <property type="match status" value="2"/>
</dbReference>
<dbReference type="PANTHER" id="PTHR43096:SF52">
    <property type="entry name" value="DNAJ HOMOLOG 1, MITOCHONDRIAL-RELATED"/>
    <property type="match status" value="1"/>
</dbReference>
<keyword evidence="1" id="KW-0235">DNA replication</keyword>
<organism evidence="4 5">
    <name type="scientific">Marinisporobacter balticus</name>
    <dbReference type="NCBI Taxonomy" id="2018667"/>
    <lineage>
        <taxon>Bacteria</taxon>
        <taxon>Bacillati</taxon>
        <taxon>Bacillota</taxon>
        <taxon>Clostridia</taxon>
        <taxon>Peptostreptococcales</taxon>
        <taxon>Thermotaleaceae</taxon>
        <taxon>Marinisporobacter</taxon>
    </lineage>
</organism>
<evidence type="ECO:0000256" key="2">
    <source>
        <dbReference type="ARBA" id="ARBA00023186"/>
    </source>
</evidence>
<dbReference type="PANTHER" id="PTHR43096">
    <property type="entry name" value="DNAJ HOMOLOG 1, MITOCHONDRIAL-RELATED"/>
    <property type="match status" value="1"/>
</dbReference>
<evidence type="ECO:0000313" key="4">
    <source>
        <dbReference type="EMBL" id="TCO76871.1"/>
    </source>
</evidence>
<dbReference type="Proteomes" id="UP000294919">
    <property type="component" value="Unassembled WGS sequence"/>
</dbReference>
<dbReference type="AlphaFoldDB" id="A0A4R2KRF7"/>
<evidence type="ECO:0000256" key="1">
    <source>
        <dbReference type="ARBA" id="ARBA00022705"/>
    </source>
</evidence>
<evidence type="ECO:0000313" key="5">
    <source>
        <dbReference type="Proteomes" id="UP000294919"/>
    </source>
</evidence>
<evidence type="ECO:0000259" key="3">
    <source>
        <dbReference type="PROSITE" id="PS50076"/>
    </source>
</evidence>
<sequence>MKYKDYYEILGVNKSENQSEIKKAYRKLAKKYHPDANPNNKDAEEKFKSINEAYEVLGDEKKRKKYDQFGSRADFSNGADFDPSQFGFGGGGYRTSGNGDYSDFFNSIFGNGGFDMGDLFGGGFGKKQSGCGGCGSTQRGQDVETEIHITIEEGFEGIQKKVSLKTANDMKKISVKIPSGIEEGKKIKLSGQGKMGGDLYLKVKFKPHDIFIIEDIHLNQNIDLMPWEAAFGTEKIIQTLTGKIKVKIPAGIQTDGKIKIAKKGYKDMKGNVGDLYIRMRIMNPTVLSSAEMDLYKKLMEVHE</sequence>
<dbReference type="PROSITE" id="PS00636">
    <property type="entry name" value="DNAJ_1"/>
    <property type="match status" value="1"/>
</dbReference>
<reference evidence="4 5" key="1">
    <citation type="submission" date="2019-03" db="EMBL/GenBank/DDBJ databases">
        <title>Genomic Encyclopedia of Type Strains, Phase IV (KMG-IV): sequencing the most valuable type-strain genomes for metagenomic binning, comparative biology and taxonomic classification.</title>
        <authorList>
            <person name="Goeker M."/>
        </authorList>
    </citation>
    <scope>NUCLEOTIDE SEQUENCE [LARGE SCALE GENOMIC DNA]</scope>
    <source>
        <strain evidence="4 5">DSM 102940</strain>
    </source>
</reference>
<dbReference type="CDD" id="cd06257">
    <property type="entry name" value="DnaJ"/>
    <property type="match status" value="1"/>
</dbReference>
<dbReference type="InterPro" id="IPR001623">
    <property type="entry name" value="DnaJ_domain"/>
</dbReference>
<dbReference type="InterPro" id="IPR008971">
    <property type="entry name" value="HSP40/DnaJ_pept-bd"/>
</dbReference>
<dbReference type="InterPro" id="IPR002939">
    <property type="entry name" value="DnaJ_C"/>
</dbReference>
<dbReference type="Gene3D" id="2.60.260.20">
    <property type="entry name" value="Urease metallochaperone UreE, N-terminal domain"/>
    <property type="match status" value="2"/>
</dbReference>
<dbReference type="OrthoDB" id="9779889at2"/>
<feature type="domain" description="J" evidence="3">
    <location>
        <begin position="5"/>
        <end position="70"/>
    </location>
</feature>
<dbReference type="GO" id="GO:0042026">
    <property type="term" value="P:protein refolding"/>
    <property type="evidence" value="ECO:0007669"/>
    <property type="project" value="TreeGrafter"/>
</dbReference>
<keyword evidence="4" id="KW-0238">DNA-binding</keyword>
<dbReference type="Pfam" id="PF01556">
    <property type="entry name" value="DnaJ_C"/>
    <property type="match status" value="1"/>
</dbReference>
<proteinExistence type="predicted"/>
<dbReference type="GO" id="GO:0003677">
    <property type="term" value="F:DNA binding"/>
    <property type="evidence" value="ECO:0007669"/>
    <property type="project" value="UniProtKB-KW"/>
</dbReference>
<dbReference type="SMART" id="SM00271">
    <property type="entry name" value="DnaJ"/>
    <property type="match status" value="1"/>
</dbReference>
<dbReference type="GO" id="GO:0006260">
    <property type="term" value="P:DNA replication"/>
    <property type="evidence" value="ECO:0007669"/>
    <property type="project" value="UniProtKB-KW"/>
</dbReference>
<dbReference type="EMBL" id="SLWV01000007">
    <property type="protein sequence ID" value="TCO76871.1"/>
    <property type="molecule type" value="Genomic_DNA"/>
</dbReference>
<dbReference type="CDD" id="cd10747">
    <property type="entry name" value="DnaJ_C"/>
    <property type="match status" value="1"/>
</dbReference>
<dbReference type="RefSeq" id="WP_132244137.1">
    <property type="nucleotide sequence ID" value="NZ_SLWV01000007.1"/>
</dbReference>
<dbReference type="Gene3D" id="1.10.287.110">
    <property type="entry name" value="DnaJ domain"/>
    <property type="match status" value="1"/>
</dbReference>
<dbReference type="GO" id="GO:0051082">
    <property type="term" value="F:unfolded protein binding"/>
    <property type="evidence" value="ECO:0007669"/>
    <property type="project" value="InterPro"/>
</dbReference>
<protein>
    <submittedName>
        <fullName evidence="4">Curved DNA-binding protein</fullName>
    </submittedName>
</protein>
<dbReference type="PRINTS" id="PR00625">
    <property type="entry name" value="JDOMAIN"/>
</dbReference>
<accession>A0A4R2KRF7</accession>